<comment type="caution">
    <text evidence="2">The sequence shown here is derived from an EMBL/GenBank/DDBJ whole genome shotgun (WGS) entry which is preliminary data.</text>
</comment>
<proteinExistence type="predicted"/>
<dbReference type="Proteomes" id="UP001189429">
    <property type="component" value="Unassembled WGS sequence"/>
</dbReference>
<accession>A0ABN9PXS4</accession>
<name>A0ABN9PXS4_9DINO</name>
<feature type="compositionally biased region" description="Pro residues" evidence="1">
    <location>
        <begin position="41"/>
        <end position="57"/>
    </location>
</feature>
<feature type="compositionally biased region" description="Low complexity" evidence="1">
    <location>
        <begin position="103"/>
        <end position="113"/>
    </location>
</feature>
<keyword evidence="3" id="KW-1185">Reference proteome</keyword>
<feature type="region of interest" description="Disordered" evidence="1">
    <location>
        <begin position="40"/>
        <end position="71"/>
    </location>
</feature>
<feature type="compositionally biased region" description="Basic and acidic residues" evidence="1">
    <location>
        <begin position="58"/>
        <end position="71"/>
    </location>
</feature>
<organism evidence="2 3">
    <name type="scientific">Prorocentrum cordatum</name>
    <dbReference type="NCBI Taxonomy" id="2364126"/>
    <lineage>
        <taxon>Eukaryota</taxon>
        <taxon>Sar</taxon>
        <taxon>Alveolata</taxon>
        <taxon>Dinophyceae</taxon>
        <taxon>Prorocentrales</taxon>
        <taxon>Prorocentraceae</taxon>
        <taxon>Prorocentrum</taxon>
    </lineage>
</organism>
<reference evidence="2" key="1">
    <citation type="submission" date="2023-10" db="EMBL/GenBank/DDBJ databases">
        <authorList>
            <person name="Chen Y."/>
            <person name="Shah S."/>
            <person name="Dougan E. K."/>
            <person name="Thang M."/>
            <person name="Chan C."/>
        </authorList>
    </citation>
    <scope>NUCLEOTIDE SEQUENCE [LARGE SCALE GENOMIC DNA]</scope>
</reference>
<protein>
    <submittedName>
        <fullName evidence="2">Uncharacterized protein</fullName>
    </submittedName>
</protein>
<evidence type="ECO:0000256" key="1">
    <source>
        <dbReference type="SAM" id="MobiDB-lite"/>
    </source>
</evidence>
<dbReference type="EMBL" id="CAUYUJ010001647">
    <property type="protein sequence ID" value="CAK0796928.1"/>
    <property type="molecule type" value="Genomic_DNA"/>
</dbReference>
<feature type="region of interest" description="Disordered" evidence="1">
    <location>
        <begin position="94"/>
        <end position="124"/>
    </location>
</feature>
<evidence type="ECO:0000313" key="2">
    <source>
        <dbReference type="EMBL" id="CAK0796928.1"/>
    </source>
</evidence>
<evidence type="ECO:0000313" key="3">
    <source>
        <dbReference type="Proteomes" id="UP001189429"/>
    </source>
</evidence>
<sequence length="124" mass="13739">MSDSSFSITIAVDAQCAVDDIKLWPAWTLRMRWRTRSRVAPLPPMYAPGPPSPQSPPPHHDVEQDALRDYRPSPMTVDCNFSFHPILGTISSRAPAADVHQASSSPTSPPTCTWRRTNEGESLQ</sequence>
<gene>
    <name evidence="2" type="ORF">PCOR1329_LOCUS6158</name>
</gene>